<comment type="caution">
    <text evidence="1">The sequence shown here is derived from an EMBL/GenBank/DDBJ whole genome shotgun (WGS) entry which is preliminary data.</text>
</comment>
<accession>A0A7C1I5E5</accession>
<dbReference type="AlphaFoldDB" id="A0A7C1I5E5"/>
<gene>
    <name evidence="1" type="ORF">ENO04_02735</name>
</gene>
<reference evidence="1" key="1">
    <citation type="journal article" date="2020" name="mSystems">
        <title>Genome- and Community-Level Interaction Insights into Carbon Utilization and Element Cycling Functions of Hydrothermarchaeota in Hydrothermal Sediment.</title>
        <authorList>
            <person name="Zhou Z."/>
            <person name="Liu Y."/>
            <person name="Xu W."/>
            <person name="Pan J."/>
            <person name="Luo Z.H."/>
            <person name="Li M."/>
        </authorList>
    </citation>
    <scope>NUCLEOTIDE SEQUENCE [LARGE SCALE GENOMIC DNA]</scope>
    <source>
        <strain evidence="1">SpSt-123</strain>
    </source>
</reference>
<proteinExistence type="predicted"/>
<name>A0A7C1I5E5_9CREN</name>
<dbReference type="EMBL" id="DSDY01000092">
    <property type="protein sequence ID" value="HDS10528.1"/>
    <property type="molecule type" value="Genomic_DNA"/>
</dbReference>
<sequence>MKQPYVGIDLAASPKKYTFLSSISASPLGKLILNIEFSRLKEDEELIEKTTSISPRIIVIDAPLSLVNVDEKGFRPLDRCALRLGARLLPLKTPGMMQLAMRGTILAKRLAMRGFLVLETHPSSAARILGYRSTVELVKYIAGIELSRGAADAVVAGMVGLLFDKGEVVTCEGNPPLVLPLREARIDVS</sequence>
<protein>
    <submittedName>
        <fullName evidence="1">DUF429 domain-containing protein</fullName>
    </submittedName>
</protein>
<evidence type="ECO:0000313" key="1">
    <source>
        <dbReference type="EMBL" id="HDS10528.1"/>
    </source>
</evidence>
<organism evidence="1">
    <name type="scientific">Fervidicoccus fontis</name>
    <dbReference type="NCBI Taxonomy" id="683846"/>
    <lineage>
        <taxon>Archaea</taxon>
        <taxon>Thermoproteota</taxon>
        <taxon>Thermoprotei</taxon>
        <taxon>Fervidicoccales</taxon>
        <taxon>Fervidicoccaceae</taxon>
        <taxon>Fervidicoccus</taxon>
    </lineage>
</organism>